<accession>A0A816CAN9</accession>
<keyword evidence="1" id="KW-0472">Membrane</keyword>
<keyword evidence="4" id="KW-1185">Reference proteome</keyword>
<dbReference type="Proteomes" id="UP000681722">
    <property type="component" value="Unassembled WGS sequence"/>
</dbReference>
<reference evidence="2" key="1">
    <citation type="submission" date="2021-02" db="EMBL/GenBank/DDBJ databases">
        <authorList>
            <person name="Nowell W R."/>
        </authorList>
    </citation>
    <scope>NUCLEOTIDE SEQUENCE</scope>
</reference>
<sequence length="47" mass="5493">QTLHAWRIIFNITAGVGVFGCLVYCLLFVGEEQHWNRQDDDDDKQIQ</sequence>
<gene>
    <name evidence="2" type="ORF">GPM918_LOCUS43717</name>
    <name evidence="3" type="ORF">SRO942_LOCUS45292</name>
</gene>
<proteinExistence type="predicted"/>
<comment type="caution">
    <text evidence="2">The sequence shown here is derived from an EMBL/GenBank/DDBJ whole genome shotgun (WGS) entry which is preliminary data.</text>
</comment>
<dbReference type="Proteomes" id="UP000663829">
    <property type="component" value="Unassembled WGS sequence"/>
</dbReference>
<dbReference type="OrthoDB" id="2985014at2759"/>
<evidence type="ECO:0000256" key="1">
    <source>
        <dbReference type="SAM" id="Phobius"/>
    </source>
</evidence>
<feature type="transmembrane region" description="Helical" evidence="1">
    <location>
        <begin position="6"/>
        <end position="29"/>
    </location>
</feature>
<keyword evidence="1" id="KW-0812">Transmembrane</keyword>
<evidence type="ECO:0000313" key="4">
    <source>
        <dbReference type="Proteomes" id="UP000663829"/>
    </source>
</evidence>
<dbReference type="AlphaFoldDB" id="A0A816CAN9"/>
<dbReference type="EMBL" id="CAJNOQ010040606">
    <property type="protein sequence ID" value="CAF1620684.1"/>
    <property type="molecule type" value="Genomic_DNA"/>
</dbReference>
<evidence type="ECO:0000313" key="3">
    <source>
        <dbReference type="EMBL" id="CAF4510608.1"/>
    </source>
</evidence>
<name>A0A816CAN9_9BILA</name>
<dbReference type="EMBL" id="CAJOBC010107758">
    <property type="protein sequence ID" value="CAF4510608.1"/>
    <property type="molecule type" value="Genomic_DNA"/>
</dbReference>
<keyword evidence="1" id="KW-1133">Transmembrane helix</keyword>
<evidence type="ECO:0000313" key="2">
    <source>
        <dbReference type="EMBL" id="CAF1620684.1"/>
    </source>
</evidence>
<protein>
    <submittedName>
        <fullName evidence="2">Uncharacterized protein</fullName>
    </submittedName>
</protein>
<feature type="non-terminal residue" evidence="2">
    <location>
        <position position="1"/>
    </location>
</feature>
<organism evidence="2 4">
    <name type="scientific">Didymodactylos carnosus</name>
    <dbReference type="NCBI Taxonomy" id="1234261"/>
    <lineage>
        <taxon>Eukaryota</taxon>
        <taxon>Metazoa</taxon>
        <taxon>Spiralia</taxon>
        <taxon>Gnathifera</taxon>
        <taxon>Rotifera</taxon>
        <taxon>Eurotatoria</taxon>
        <taxon>Bdelloidea</taxon>
        <taxon>Philodinida</taxon>
        <taxon>Philodinidae</taxon>
        <taxon>Didymodactylos</taxon>
    </lineage>
</organism>